<gene>
    <name evidence="8" type="ORF">Acor_77430</name>
</gene>
<evidence type="ECO:0000256" key="5">
    <source>
        <dbReference type="ARBA" id="ARBA00023004"/>
    </source>
</evidence>
<keyword evidence="2 7" id="KW-0349">Heme</keyword>
<name>A0A5M3W9B9_9ACTN</name>
<keyword evidence="6 7" id="KW-0503">Monooxygenase</keyword>
<dbReference type="FunFam" id="1.10.630.10:FF:000018">
    <property type="entry name" value="Cytochrome P450 monooxygenase"/>
    <property type="match status" value="1"/>
</dbReference>
<proteinExistence type="inferred from homology"/>
<dbReference type="InterPro" id="IPR002397">
    <property type="entry name" value="Cyt_P450_B"/>
</dbReference>
<evidence type="ECO:0000256" key="2">
    <source>
        <dbReference type="ARBA" id="ARBA00022617"/>
    </source>
</evidence>
<keyword evidence="4 7" id="KW-0560">Oxidoreductase</keyword>
<dbReference type="GO" id="GO:0004497">
    <property type="term" value="F:monooxygenase activity"/>
    <property type="evidence" value="ECO:0007669"/>
    <property type="project" value="UniProtKB-KW"/>
</dbReference>
<evidence type="ECO:0000313" key="8">
    <source>
        <dbReference type="EMBL" id="GES05675.1"/>
    </source>
</evidence>
<dbReference type="InterPro" id="IPR036396">
    <property type="entry name" value="Cyt_P450_sf"/>
</dbReference>
<comment type="caution">
    <text evidence="8">The sequence shown here is derived from an EMBL/GenBank/DDBJ whole genome shotgun (WGS) entry which is preliminary data.</text>
</comment>
<keyword evidence="3 7" id="KW-0479">Metal-binding</keyword>
<sequence>MAHPYDAYAELRTSSPVSFFEPTGQWLVARHADVNALLRDRRLGRSYLHTATHEAFGQQPEPEFQEPFWRVIRAGMLDVEPPVHTRLRRLVSKAFTPRMVESLRPRIRRIARELADGLVERGGGDLIAEVAEPLPVTVIAEMLGVPEEDRPLLRPWSADICGMYELSPSLEVQHTAVRAAREFGEYLRELSRARRDEPGDDLISALAQVVDAGDRLTEDELIGTCVLLLNAGHEATVNVTGNGWWSLFRNPAELARLREDRSLLPTAVEELMRWDTPLQMFERWVLEDVEVGGVPIPRGVEVALLFGSANRDPEVFRDPDLLDVGRVDNPHISFGAGIHFCLGAPLARIELIESFGALLDAKPELVEEPAWKPGYVIRGLQALRVTV</sequence>
<dbReference type="Proteomes" id="UP000334990">
    <property type="component" value="Unassembled WGS sequence"/>
</dbReference>
<dbReference type="GO" id="GO:0020037">
    <property type="term" value="F:heme binding"/>
    <property type="evidence" value="ECO:0007669"/>
    <property type="project" value="InterPro"/>
</dbReference>
<organism evidence="8 9">
    <name type="scientific">Acrocarpospora corrugata</name>
    <dbReference type="NCBI Taxonomy" id="35763"/>
    <lineage>
        <taxon>Bacteria</taxon>
        <taxon>Bacillati</taxon>
        <taxon>Actinomycetota</taxon>
        <taxon>Actinomycetes</taxon>
        <taxon>Streptosporangiales</taxon>
        <taxon>Streptosporangiaceae</taxon>
        <taxon>Acrocarpospora</taxon>
    </lineage>
</organism>
<evidence type="ECO:0000256" key="4">
    <source>
        <dbReference type="ARBA" id="ARBA00023002"/>
    </source>
</evidence>
<dbReference type="PROSITE" id="PS00086">
    <property type="entry name" value="CYTOCHROME_P450"/>
    <property type="match status" value="1"/>
</dbReference>
<dbReference type="EMBL" id="BLAD01000108">
    <property type="protein sequence ID" value="GES05675.1"/>
    <property type="molecule type" value="Genomic_DNA"/>
</dbReference>
<dbReference type="PRINTS" id="PR00359">
    <property type="entry name" value="BP450"/>
</dbReference>
<keyword evidence="9" id="KW-1185">Reference proteome</keyword>
<evidence type="ECO:0000256" key="1">
    <source>
        <dbReference type="ARBA" id="ARBA00010617"/>
    </source>
</evidence>
<dbReference type="InterPro" id="IPR017972">
    <property type="entry name" value="Cyt_P450_CS"/>
</dbReference>
<dbReference type="SUPFAM" id="SSF48264">
    <property type="entry name" value="Cytochrome P450"/>
    <property type="match status" value="1"/>
</dbReference>
<dbReference type="GO" id="GO:0005506">
    <property type="term" value="F:iron ion binding"/>
    <property type="evidence" value="ECO:0007669"/>
    <property type="project" value="InterPro"/>
</dbReference>
<dbReference type="AlphaFoldDB" id="A0A5M3W9B9"/>
<dbReference type="GO" id="GO:0016705">
    <property type="term" value="F:oxidoreductase activity, acting on paired donors, with incorporation or reduction of molecular oxygen"/>
    <property type="evidence" value="ECO:0007669"/>
    <property type="project" value="InterPro"/>
</dbReference>
<accession>A0A5M3W9B9</accession>
<comment type="similarity">
    <text evidence="1 7">Belongs to the cytochrome P450 family.</text>
</comment>
<dbReference type="PANTHER" id="PTHR46696:SF1">
    <property type="entry name" value="CYTOCHROME P450 YJIB-RELATED"/>
    <property type="match status" value="1"/>
</dbReference>
<evidence type="ECO:0000256" key="6">
    <source>
        <dbReference type="ARBA" id="ARBA00023033"/>
    </source>
</evidence>
<evidence type="ECO:0000256" key="3">
    <source>
        <dbReference type="ARBA" id="ARBA00022723"/>
    </source>
</evidence>
<evidence type="ECO:0000313" key="9">
    <source>
        <dbReference type="Proteomes" id="UP000334990"/>
    </source>
</evidence>
<reference evidence="8 9" key="1">
    <citation type="submission" date="2019-10" db="EMBL/GenBank/DDBJ databases">
        <title>Whole genome shotgun sequence of Acrocarpospora corrugata NBRC 13972.</title>
        <authorList>
            <person name="Ichikawa N."/>
            <person name="Kimura A."/>
            <person name="Kitahashi Y."/>
            <person name="Komaki H."/>
            <person name="Oguchi A."/>
        </authorList>
    </citation>
    <scope>NUCLEOTIDE SEQUENCE [LARGE SCALE GENOMIC DNA]</scope>
    <source>
        <strain evidence="8 9">NBRC 13972</strain>
    </source>
</reference>
<dbReference type="CDD" id="cd20625">
    <property type="entry name" value="CYP164-like"/>
    <property type="match status" value="1"/>
</dbReference>
<dbReference type="Gene3D" id="1.10.630.10">
    <property type="entry name" value="Cytochrome P450"/>
    <property type="match status" value="1"/>
</dbReference>
<keyword evidence="5 7" id="KW-0408">Iron</keyword>
<dbReference type="PANTHER" id="PTHR46696">
    <property type="entry name" value="P450, PUTATIVE (EUROFUNG)-RELATED"/>
    <property type="match status" value="1"/>
</dbReference>
<dbReference type="Pfam" id="PF00067">
    <property type="entry name" value="p450"/>
    <property type="match status" value="1"/>
</dbReference>
<dbReference type="InterPro" id="IPR001128">
    <property type="entry name" value="Cyt_P450"/>
</dbReference>
<protein>
    <submittedName>
        <fullName evidence="8">Cytochrome P450</fullName>
    </submittedName>
</protein>
<evidence type="ECO:0000256" key="7">
    <source>
        <dbReference type="RuleBase" id="RU000461"/>
    </source>
</evidence>